<dbReference type="EMBL" id="CP014007">
    <property type="protein sequence ID" value="ANI84847.1"/>
    <property type="molecule type" value="Genomic_DNA"/>
</dbReference>
<dbReference type="InterPro" id="IPR009576">
    <property type="entry name" value="Biofilm_formation_YgiB"/>
</dbReference>
<gene>
    <name evidence="2" type="ORF">AWR26_22810</name>
    <name evidence="3" type="ORF">SAMN05216286_3955</name>
</gene>
<dbReference type="Proteomes" id="UP000182314">
    <property type="component" value="Unassembled WGS sequence"/>
</dbReference>
<feature type="compositionally biased region" description="Low complexity" evidence="1">
    <location>
        <begin position="201"/>
        <end position="211"/>
    </location>
</feature>
<dbReference type="EMBL" id="FOKO01000005">
    <property type="protein sequence ID" value="SFD02174.1"/>
    <property type="molecule type" value="Genomic_DNA"/>
</dbReference>
<organism evidence="3 5">
    <name type="scientific">Kosakonia oryzae</name>
    <dbReference type="NCBI Taxonomy" id="497725"/>
    <lineage>
        <taxon>Bacteria</taxon>
        <taxon>Pseudomonadati</taxon>
        <taxon>Pseudomonadota</taxon>
        <taxon>Gammaproteobacteria</taxon>
        <taxon>Enterobacterales</taxon>
        <taxon>Enterobacteriaceae</taxon>
        <taxon>Kosakonia</taxon>
    </lineage>
</organism>
<dbReference type="RefSeq" id="WP_007372757.1">
    <property type="nucleotide sequence ID" value="NZ_CP014007.2"/>
</dbReference>
<dbReference type="Proteomes" id="UP000078227">
    <property type="component" value="Chromosome"/>
</dbReference>
<feature type="region of interest" description="Disordered" evidence="1">
    <location>
        <begin position="1"/>
        <end position="26"/>
    </location>
</feature>
<evidence type="ECO:0000313" key="2">
    <source>
        <dbReference type="EMBL" id="ANI84847.1"/>
    </source>
</evidence>
<name>A0AA94H6J5_9ENTR</name>
<evidence type="ECO:0000256" key="1">
    <source>
        <dbReference type="SAM" id="MobiDB-lite"/>
    </source>
</evidence>
<dbReference type="AlphaFoldDB" id="A0AA94H6J5"/>
<protein>
    <submittedName>
        <fullName evidence="2">DUF1190 domain-containing protein</fullName>
    </submittedName>
    <submittedName>
        <fullName evidence="3">Uncharacterized conserved protein YgiB, involved in bioifilm formation, UPF0441/DUF1190 family</fullName>
    </submittedName>
</protein>
<evidence type="ECO:0000313" key="5">
    <source>
        <dbReference type="Proteomes" id="UP000182314"/>
    </source>
</evidence>
<dbReference type="Pfam" id="PF06693">
    <property type="entry name" value="DUF1190"/>
    <property type="match status" value="1"/>
</dbReference>
<dbReference type="KEGG" id="kor:AWR26_22810"/>
<evidence type="ECO:0000313" key="4">
    <source>
        <dbReference type="Proteomes" id="UP000078227"/>
    </source>
</evidence>
<proteinExistence type="predicted"/>
<dbReference type="GeneID" id="66394658"/>
<sequence length="211" mass="23733">MARKRNYRQKNDILSPAQSRIQRPIFSAPKERKSGQYLTLAIMGGAAFFVLKGCNDHKDDNDGDGVYYTSQQDCVDDGNSAQVCSDAWNNARASFEQEIPRNMSQPWCVQQYDNCYYDNIGQRWMPVLSGFLLSKAVRKDRDEQYSYSSGGSTYSSRPVWRNHQGDYSWRSGSDTSHSSVSAHYGYTTKKATTFSRGGFGRSSSARGSWGG</sequence>
<keyword evidence="4" id="KW-1185">Reference proteome</keyword>
<feature type="region of interest" description="Disordered" evidence="1">
    <location>
        <begin position="192"/>
        <end position="211"/>
    </location>
</feature>
<evidence type="ECO:0000313" key="3">
    <source>
        <dbReference type="EMBL" id="SFD02174.1"/>
    </source>
</evidence>
<accession>A0AA94H6J5</accession>
<reference evidence="3 5" key="1">
    <citation type="submission" date="2016-10" db="EMBL/GenBank/DDBJ databases">
        <authorList>
            <person name="Varghese N."/>
            <person name="Submissions S."/>
        </authorList>
    </citation>
    <scope>NUCLEOTIDE SEQUENCE [LARGE SCALE GENOMIC DNA]</scope>
    <source>
        <strain evidence="3 5">CGMCC 1.7012</strain>
    </source>
</reference>
<reference evidence="2 4" key="2">
    <citation type="submission" date="2021-03" db="EMBL/GenBank/DDBJ databases">
        <authorList>
            <person name="Li Y."/>
            <person name="Li S."/>
            <person name="Chen M."/>
            <person name="Peng G."/>
            <person name="Tan Z."/>
            <person name="An Q."/>
        </authorList>
    </citation>
    <scope>NUCLEOTIDE SEQUENCE [LARGE SCALE GENOMIC DNA]</scope>
    <source>
        <strain evidence="2 4">Ola 51</strain>
    </source>
</reference>